<dbReference type="EMBL" id="CP157484">
    <property type="protein sequence ID" value="XBO40481.1"/>
    <property type="molecule type" value="Genomic_DNA"/>
</dbReference>
<organism evidence="1">
    <name type="scientific">Alsobacter sp. KACC 23698</name>
    <dbReference type="NCBI Taxonomy" id="3149229"/>
    <lineage>
        <taxon>Bacteria</taxon>
        <taxon>Pseudomonadati</taxon>
        <taxon>Pseudomonadota</taxon>
        <taxon>Alphaproteobacteria</taxon>
        <taxon>Hyphomicrobiales</taxon>
        <taxon>Alsobacteraceae</taxon>
        <taxon>Alsobacter</taxon>
    </lineage>
</organism>
<accession>A0AAU7JJM2</accession>
<evidence type="ECO:0000313" key="1">
    <source>
        <dbReference type="EMBL" id="XBO40481.1"/>
    </source>
</evidence>
<dbReference type="AlphaFoldDB" id="A0AAU7JJM2"/>
<gene>
    <name evidence="1" type="ORF">ABEG18_06865</name>
</gene>
<dbReference type="RefSeq" id="WP_406857341.1">
    <property type="nucleotide sequence ID" value="NZ_CP157484.1"/>
</dbReference>
<protein>
    <submittedName>
        <fullName evidence="1">Uncharacterized protein</fullName>
    </submittedName>
</protein>
<name>A0AAU7JJM2_9HYPH</name>
<sequence length="65" mass="7300">MAEEDLEAKADAIRRAMRSYGHPSWVGLRRALDAELGRSRRMVHPNDAGVLRRVRSLTALDAKSI</sequence>
<proteinExistence type="predicted"/>
<reference evidence="1" key="1">
    <citation type="submission" date="2024-05" db="EMBL/GenBank/DDBJ databases">
        <authorList>
            <person name="Kim S."/>
            <person name="Heo J."/>
            <person name="Choi H."/>
            <person name="Choi Y."/>
            <person name="Kwon S.-W."/>
            <person name="Kim Y."/>
        </authorList>
    </citation>
    <scope>NUCLEOTIDE SEQUENCE</scope>
    <source>
        <strain evidence="1">KACC 23698</strain>
    </source>
</reference>